<reference evidence="2 3" key="1">
    <citation type="submission" date="2023-12" db="EMBL/GenBank/DDBJ databases">
        <title>Baltic Sea Cyanobacteria.</title>
        <authorList>
            <person name="Delbaje E."/>
            <person name="Fewer D.P."/>
            <person name="Shishido T.K."/>
        </authorList>
    </citation>
    <scope>NUCLEOTIDE SEQUENCE [LARGE SCALE GENOMIC DNA]</scope>
    <source>
        <strain evidence="2 3">UHCC 0139</strain>
    </source>
</reference>
<protein>
    <submittedName>
        <fullName evidence="2">Uncharacterized protein</fullName>
    </submittedName>
</protein>
<dbReference type="SUPFAM" id="SSF88713">
    <property type="entry name" value="Glycoside hydrolase/deacetylase"/>
    <property type="match status" value="1"/>
</dbReference>
<dbReference type="EMBL" id="JAYGHX010000002">
    <property type="protein sequence ID" value="MEA5390709.1"/>
    <property type="molecule type" value="Genomic_DNA"/>
</dbReference>
<dbReference type="RefSeq" id="WP_323304781.1">
    <property type="nucleotide sequence ID" value="NZ_JAYGHX010000002.1"/>
</dbReference>
<dbReference type="Gene3D" id="3.20.20.370">
    <property type="entry name" value="Glycoside hydrolase/deacetylase"/>
    <property type="match status" value="1"/>
</dbReference>
<evidence type="ECO:0000313" key="3">
    <source>
        <dbReference type="Proteomes" id="UP001304461"/>
    </source>
</evidence>
<feature type="region of interest" description="Disordered" evidence="1">
    <location>
        <begin position="173"/>
        <end position="210"/>
    </location>
</feature>
<keyword evidence="3" id="KW-1185">Reference proteome</keyword>
<comment type="caution">
    <text evidence="2">The sequence shown here is derived from an EMBL/GenBank/DDBJ whole genome shotgun (WGS) entry which is preliminary data.</text>
</comment>
<gene>
    <name evidence="2" type="ORF">VB738_05470</name>
</gene>
<evidence type="ECO:0000256" key="1">
    <source>
        <dbReference type="SAM" id="MobiDB-lite"/>
    </source>
</evidence>
<accession>A0ABU5RSI9</accession>
<dbReference type="InterPro" id="IPR011330">
    <property type="entry name" value="Glyco_hydro/deAcase_b/a-brl"/>
</dbReference>
<evidence type="ECO:0000313" key="2">
    <source>
        <dbReference type="EMBL" id="MEA5390709.1"/>
    </source>
</evidence>
<sequence>MLTSKIPVLICIDVEPDAFFVSRQKPEPWRGYELTHAYIRSWRSALQQLTGNAVHLCWFIRMDPQVALAHGHAAWAVEHYRELVQEAIDAGDELGAHVHTYRWSEESGDWLDDHGHNDWVAECLDTAVEAYRANVGTPCRSLRFGNYWSGTEAINRAEALGFRFDLTIEPGLPPNALDSRKPPHSGDLPDYYRVPREPYAPSRSDFRRKARPGDRDITLLPLTSAHLQYGWGPRSLRQRWRRLRHNGWRHRLQDTPLSLWRDWSHPNQFSVMIDRAIAQQRRPYLAFAIHSNAPVEPETLPRIERCLQALMRHPERSRFAFCTPAEAMAILRGAAPVSAPGGGGAPAAVTV</sequence>
<organism evidence="2 3">
    <name type="scientific">Cyanobium gracile UHCC 0139</name>
    <dbReference type="NCBI Taxonomy" id="3110308"/>
    <lineage>
        <taxon>Bacteria</taxon>
        <taxon>Bacillati</taxon>
        <taxon>Cyanobacteriota</taxon>
        <taxon>Cyanophyceae</taxon>
        <taxon>Synechococcales</taxon>
        <taxon>Prochlorococcaceae</taxon>
        <taxon>Cyanobium</taxon>
    </lineage>
</organism>
<dbReference type="Proteomes" id="UP001304461">
    <property type="component" value="Unassembled WGS sequence"/>
</dbReference>
<name>A0ABU5RSI9_9CYAN</name>
<proteinExistence type="predicted"/>